<name>A0A212LAZ6_9HYPH</name>
<evidence type="ECO:0000256" key="1">
    <source>
        <dbReference type="SAM" id="MobiDB-lite"/>
    </source>
</evidence>
<feature type="region of interest" description="Disordered" evidence="1">
    <location>
        <begin position="1"/>
        <end position="26"/>
    </location>
</feature>
<organism evidence="2">
    <name type="scientific">uncultured Pleomorphomonas sp</name>
    <dbReference type="NCBI Taxonomy" id="442121"/>
    <lineage>
        <taxon>Bacteria</taxon>
        <taxon>Pseudomonadati</taxon>
        <taxon>Pseudomonadota</taxon>
        <taxon>Alphaproteobacteria</taxon>
        <taxon>Hyphomicrobiales</taxon>
        <taxon>Pleomorphomonadaceae</taxon>
        <taxon>Pleomorphomonas</taxon>
        <taxon>environmental samples</taxon>
    </lineage>
</organism>
<dbReference type="AlphaFoldDB" id="A0A212LAZ6"/>
<gene>
    <name evidence="2" type="ORF">KL86PLE_130338</name>
</gene>
<sequence length="61" mass="6403">MTGALLPRDGSTTAGTGPEVLSIRPQDKTARWKNHGRIGGLIGIPRPATPFAGCCRTTQNT</sequence>
<proteinExistence type="predicted"/>
<dbReference type="EMBL" id="FMJD01000005">
    <property type="protein sequence ID" value="SCM74752.1"/>
    <property type="molecule type" value="Genomic_DNA"/>
</dbReference>
<reference evidence="2" key="1">
    <citation type="submission" date="2016-08" db="EMBL/GenBank/DDBJ databases">
        <authorList>
            <person name="Seilhamer J.J."/>
        </authorList>
    </citation>
    <scope>NUCLEOTIDE SEQUENCE</scope>
    <source>
        <strain evidence="2">86</strain>
    </source>
</reference>
<evidence type="ECO:0000313" key="2">
    <source>
        <dbReference type="EMBL" id="SCM74752.1"/>
    </source>
</evidence>
<protein>
    <submittedName>
        <fullName evidence="2">Uncharacterized protein</fullName>
    </submittedName>
</protein>
<accession>A0A212LAZ6</accession>